<dbReference type="EMBL" id="BAAANJ010000004">
    <property type="protein sequence ID" value="GAA1805636.1"/>
    <property type="molecule type" value="Genomic_DNA"/>
</dbReference>
<feature type="region of interest" description="Disordered" evidence="1">
    <location>
        <begin position="194"/>
        <end position="232"/>
    </location>
</feature>
<sequence length="232" mass="25668">MTDEIRLETPADAESLYYARQDEVAELRYRPHFTGDIIRLGPDRRVCILQHPCAIRRGTTLLNRILVGDVVAGASAPQDWSTGHFKKMFLPDLDDSNAGVDFTRMDVLDSSEVLAGAREAILSIEGVDLLLQRWIYHNSRVVIPTLSFHRQIAGPFEEADLFLEMTETLVAAGKSQEQAELAIDEWLSADYAPGHPPRRQMLGDPQSVSSIRKRLRQDAASGGLGTDQVGGA</sequence>
<proteinExistence type="predicted"/>
<keyword evidence="3" id="KW-1185">Reference proteome</keyword>
<evidence type="ECO:0000256" key="1">
    <source>
        <dbReference type="SAM" id="MobiDB-lite"/>
    </source>
</evidence>
<gene>
    <name evidence="2" type="ORF">GCM10009749_12230</name>
</gene>
<feature type="compositionally biased region" description="Gly residues" evidence="1">
    <location>
        <begin position="222"/>
        <end position="232"/>
    </location>
</feature>
<reference evidence="2 3" key="1">
    <citation type="journal article" date="2019" name="Int. J. Syst. Evol. Microbiol.">
        <title>The Global Catalogue of Microorganisms (GCM) 10K type strain sequencing project: providing services to taxonomists for standard genome sequencing and annotation.</title>
        <authorList>
            <consortium name="The Broad Institute Genomics Platform"/>
            <consortium name="The Broad Institute Genome Sequencing Center for Infectious Disease"/>
            <person name="Wu L."/>
            <person name="Ma J."/>
        </authorList>
    </citation>
    <scope>NUCLEOTIDE SEQUENCE [LARGE SCALE GENOMIC DNA]</scope>
    <source>
        <strain evidence="2 3">JCM 14322</strain>
    </source>
</reference>
<accession>A0ABN2M0T5</accession>
<evidence type="ECO:0000313" key="3">
    <source>
        <dbReference type="Proteomes" id="UP001500002"/>
    </source>
</evidence>
<protein>
    <submittedName>
        <fullName evidence="2">Uncharacterized protein</fullName>
    </submittedName>
</protein>
<comment type="caution">
    <text evidence="2">The sequence shown here is derived from an EMBL/GenBank/DDBJ whole genome shotgun (WGS) entry which is preliminary data.</text>
</comment>
<evidence type="ECO:0000313" key="2">
    <source>
        <dbReference type="EMBL" id="GAA1805636.1"/>
    </source>
</evidence>
<organism evidence="2 3">
    <name type="scientific">Agromyces neolithicus</name>
    <dbReference type="NCBI Taxonomy" id="269420"/>
    <lineage>
        <taxon>Bacteria</taxon>
        <taxon>Bacillati</taxon>
        <taxon>Actinomycetota</taxon>
        <taxon>Actinomycetes</taxon>
        <taxon>Micrococcales</taxon>
        <taxon>Microbacteriaceae</taxon>
        <taxon>Agromyces</taxon>
    </lineage>
</organism>
<dbReference type="Proteomes" id="UP001500002">
    <property type="component" value="Unassembled WGS sequence"/>
</dbReference>
<dbReference type="RefSeq" id="WP_344294502.1">
    <property type="nucleotide sequence ID" value="NZ_BAAANJ010000004.1"/>
</dbReference>
<name>A0ABN2M0T5_9MICO</name>